<evidence type="ECO:0000313" key="2">
    <source>
        <dbReference type="Proteomes" id="UP000054988"/>
    </source>
</evidence>
<gene>
    <name evidence="1" type="ORF">WG66_12955</name>
</gene>
<sequence>MNITHTSTTYKFQVVITY</sequence>
<accession>A0A0W0FDP0</accession>
<reference evidence="1 2" key="1">
    <citation type="submission" date="2015-12" db="EMBL/GenBank/DDBJ databases">
        <title>Draft genome sequence of Moniliophthora roreri, the causal agent of frosty pod rot of cacao.</title>
        <authorList>
            <person name="Aime M.C."/>
            <person name="Diaz-Valderrama J.R."/>
            <person name="Kijpornyongpan T."/>
            <person name="Phillips-Mora W."/>
        </authorList>
    </citation>
    <scope>NUCLEOTIDE SEQUENCE [LARGE SCALE GENOMIC DNA]</scope>
    <source>
        <strain evidence="1 2">MCA 2952</strain>
    </source>
</reference>
<evidence type="ECO:0000313" key="1">
    <source>
        <dbReference type="EMBL" id="KTB34464.1"/>
    </source>
</evidence>
<dbReference type="EMBL" id="LATX01002075">
    <property type="protein sequence ID" value="KTB34464.1"/>
    <property type="molecule type" value="Genomic_DNA"/>
</dbReference>
<dbReference type="Proteomes" id="UP000054988">
    <property type="component" value="Unassembled WGS sequence"/>
</dbReference>
<proteinExistence type="predicted"/>
<organism evidence="1 2">
    <name type="scientific">Moniliophthora roreri</name>
    <name type="common">Frosty pod rot fungus</name>
    <name type="synonym">Monilia roreri</name>
    <dbReference type="NCBI Taxonomy" id="221103"/>
    <lineage>
        <taxon>Eukaryota</taxon>
        <taxon>Fungi</taxon>
        <taxon>Dikarya</taxon>
        <taxon>Basidiomycota</taxon>
        <taxon>Agaricomycotina</taxon>
        <taxon>Agaricomycetes</taxon>
        <taxon>Agaricomycetidae</taxon>
        <taxon>Agaricales</taxon>
        <taxon>Marasmiineae</taxon>
        <taxon>Marasmiaceae</taxon>
        <taxon>Moniliophthora</taxon>
    </lineage>
</organism>
<comment type="caution">
    <text evidence="1">The sequence shown here is derived from an EMBL/GenBank/DDBJ whole genome shotgun (WGS) entry which is preliminary data.</text>
</comment>
<name>A0A0W0FDP0_MONRR</name>
<protein>
    <submittedName>
        <fullName evidence="1">Uncharacterized protein</fullName>
    </submittedName>
</protein>
<dbReference type="AlphaFoldDB" id="A0A0W0FDP0"/>